<dbReference type="STRING" id="94237.ENSMMOP00000023759"/>
<sequence>MELQSERTQRILSKYKFHDVAVEELQKIHRIFPGMIPSTGTYTFTDGTQKDLLKLIGNLPVQYEGKPLLQLSRSAVAVGLLPLRQTRRLFLFAPEQPKSSVVGLLREMTAKFEEDPPLSSKTTEHDKEELLAFVSNLQITDGIARDGNQMNKVSVIGGGDLGMASVMSILSKCNVDKLVFIDVAESSTKGGSTDLEIFSLPKVEVSRDFSASAGSRVIVVTTNAWSNEQSYVTVVQTNVDLYREIIPNLANLSPNAVMIIASQPVDVMTHVAWRQSGLPPTQVIGAACNLDSERLSHILDINLNTHRLAWIIGELSDNKSESERIIAFEMIKNRGQRSWSVGLSIADITNSVLTDKNKVHSVSTLAQGWGGISAEVFLSLPCSMGSNGSTRLAGVSLGQEEDAKLKKSVTSLSNLMTQLKI</sequence>
<dbReference type="InterPro" id="IPR015955">
    <property type="entry name" value="Lactate_DH/Glyco_Ohase_4_C"/>
</dbReference>
<dbReference type="Pfam" id="PF05743">
    <property type="entry name" value="UEV"/>
    <property type="match status" value="1"/>
</dbReference>
<reference evidence="4" key="1">
    <citation type="submission" date="2025-08" db="UniProtKB">
        <authorList>
            <consortium name="Ensembl"/>
        </authorList>
    </citation>
    <scope>IDENTIFICATION</scope>
</reference>
<dbReference type="GO" id="GO:0015031">
    <property type="term" value="P:protein transport"/>
    <property type="evidence" value="ECO:0007669"/>
    <property type="project" value="InterPro"/>
</dbReference>
<dbReference type="Proteomes" id="UP000261620">
    <property type="component" value="Unplaced"/>
</dbReference>
<dbReference type="InterPro" id="IPR016135">
    <property type="entry name" value="UBQ-conjugating_enzyme/RWD"/>
</dbReference>
<evidence type="ECO:0000259" key="2">
    <source>
        <dbReference type="Pfam" id="PF02866"/>
    </source>
</evidence>
<dbReference type="PANTHER" id="PTHR43128:SF33">
    <property type="entry name" value="UBIQUITIN-CONJUGATING ENZYME E2 VARIANT 3"/>
    <property type="match status" value="1"/>
</dbReference>
<dbReference type="GO" id="GO:0004459">
    <property type="term" value="F:L-lactate dehydrogenase (NAD+) activity"/>
    <property type="evidence" value="ECO:0007669"/>
    <property type="project" value="TreeGrafter"/>
</dbReference>
<dbReference type="AlphaFoldDB" id="A0A3Q3XDA2"/>
<evidence type="ECO:0000313" key="5">
    <source>
        <dbReference type="Proteomes" id="UP000261620"/>
    </source>
</evidence>
<reference evidence="4" key="2">
    <citation type="submission" date="2025-09" db="UniProtKB">
        <authorList>
            <consortium name="Ensembl"/>
        </authorList>
    </citation>
    <scope>IDENTIFICATION</scope>
</reference>
<dbReference type="PRINTS" id="PR00086">
    <property type="entry name" value="LLDHDRGNASE"/>
</dbReference>
<dbReference type="InterPro" id="IPR008883">
    <property type="entry name" value="UEV_N"/>
</dbReference>
<evidence type="ECO:0000259" key="3">
    <source>
        <dbReference type="Pfam" id="PF05743"/>
    </source>
</evidence>
<dbReference type="SUPFAM" id="SSF51735">
    <property type="entry name" value="NAD(P)-binding Rossmann-fold domains"/>
    <property type="match status" value="1"/>
</dbReference>
<dbReference type="InterPro" id="IPR036291">
    <property type="entry name" value="NAD(P)-bd_dom_sf"/>
</dbReference>
<dbReference type="InterPro" id="IPR001236">
    <property type="entry name" value="Lactate/malate_DH_N"/>
</dbReference>
<dbReference type="OMA" id="FEAINKW"/>
<dbReference type="CDD" id="cd11685">
    <property type="entry name" value="UEV_TSG101-like"/>
    <property type="match status" value="1"/>
</dbReference>
<organism evidence="4 5">
    <name type="scientific">Mola mola</name>
    <name type="common">Ocean sunfish</name>
    <name type="synonym">Tetraodon mola</name>
    <dbReference type="NCBI Taxonomy" id="94237"/>
    <lineage>
        <taxon>Eukaryota</taxon>
        <taxon>Metazoa</taxon>
        <taxon>Chordata</taxon>
        <taxon>Craniata</taxon>
        <taxon>Vertebrata</taxon>
        <taxon>Euteleostomi</taxon>
        <taxon>Actinopterygii</taxon>
        <taxon>Neopterygii</taxon>
        <taxon>Teleostei</taxon>
        <taxon>Neoteleostei</taxon>
        <taxon>Acanthomorphata</taxon>
        <taxon>Eupercaria</taxon>
        <taxon>Tetraodontiformes</taxon>
        <taxon>Molidae</taxon>
        <taxon>Mola</taxon>
    </lineage>
</organism>
<dbReference type="Gene3D" id="3.10.110.10">
    <property type="entry name" value="Ubiquitin Conjugating Enzyme"/>
    <property type="match status" value="1"/>
</dbReference>
<dbReference type="Gene3D" id="3.40.50.720">
    <property type="entry name" value="NAD(P)-binding Rossmann-like Domain"/>
    <property type="match status" value="1"/>
</dbReference>
<dbReference type="Pfam" id="PF02866">
    <property type="entry name" value="Ldh_1_C"/>
    <property type="match status" value="1"/>
</dbReference>
<accession>A0A3Q3XDA2</accession>
<dbReference type="SUPFAM" id="SSF56327">
    <property type="entry name" value="LDH C-terminal domain-like"/>
    <property type="match status" value="1"/>
</dbReference>
<keyword evidence="5" id="KW-1185">Reference proteome</keyword>
<feature type="domain" description="UEV" evidence="3">
    <location>
        <begin position="22"/>
        <end position="66"/>
    </location>
</feature>
<dbReference type="InterPro" id="IPR022383">
    <property type="entry name" value="Lactate/malate_DH_C"/>
</dbReference>
<proteinExistence type="predicted"/>
<dbReference type="Pfam" id="PF00056">
    <property type="entry name" value="Ldh_1_N"/>
    <property type="match status" value="1"/>
</dbReference>
<name>A0A3Q3XDA2_MOLML</name>
<dbReference type="Ensembl" id="ENSMMOT00000024156.1">
    <property type="protein sequence ID" value="ENSMMOP00000023759.1"/>
    <property type="gene ID" value="ENSMMOG00000018086.1"/>
</dbReference>
<feature type="domain" description="Lactate/malate dehydrogenase N-terminal" evidence="1">
    <location>
        <begin position="152"/>
        <end position="285"/>
    </location>
</feature>
<dbReference type="GO" id="GO:0006089">
    <property type="term" value="P:lactate metabolic process"/>
    <property type="evidence" value="ECO:0007669"/>
    <property type="project" value="TreeGrafter"/>
</dbReference>
<dbReference type="Gene3D" id="3.90.110.10">
    <property type="entry name" value="Lactate dehydrogenase/glycoside hydrolase, family 4, C-terminal"/>
    <property type="match status" value="1"/>
</dbReference>
<evidence type="ECO:0000259" key="1">
    <source>
        <dbReference type="Pfam" id="PF00056"/>
    </source>
</evidence>
<dbReference type="PANTHER" id="PTHR43128">
    <property type="entry name" value="L-2-HYDROXYCARBOXYLATE DEHYDROGENASE (NAD(P)(+))"/>
    <property type="match status" value="1"/>
</dbReference>
<dbReference type="SUPFAM" id="SSF54495">
    <property type="entry name" value="UBC-like"/>
    <property type="match status" value="1"/>
</dbReference>
<protein>
    <submittedName>
        <fullName evidence="4">Uncharacterized protein</fullName>
    </submittedName>
</protein>
<evidence type="ECO:0000313" key="4">
    <source>
        <dbReference type="Ensembl" id="ENSMMOP00000023759.1"/>
    </source>
</evidence>
<dbReference type="InterPro" id="IPR001557">
    <property type="entry name" value="L-lactate/malate_DH"/>
</dbReference>
<feature type="domain" description="Lactate/malate dehydrogenase C-terminal" evidence="2">
    <location>
        <begin position="328"/>
        <end position="418"/>
    </location>
</feature>